<keyword evidence="4" id="KW-1185">Reference proteome</keyword>
<dbReference type="Pfam" id="PF01323">
    <property type="entry name" value="DSBA"/>
    <property type="match status" value="1"/>
</dbReference>
<dbReference type="CDD" id="cd03022">
    <property type="entry name" value="DsbA_HCCA_Iso"/>
    <property type="match status" value="1"/>
</dbReference>
<organism evidence="3 4">
    <name type="scientific">Thalassotalea profundi</name>
    <dbReference type="NCBI Taxonomy" id="2036687"/>
    <lineage>
        <taxon>Bacteria</taxon>
        <taxon>Pseudomonadati</taxon>
        <taxon>Pseudomonadota</taxon>
        <taxon>Gammaproteobacteria</taxon>
        <taxon>Alteromonadales</taxon>
        <taxon>Colwelliaceae</taxon>
        <taxon>Thalassotalea</taxon>
    </lineage>
</organism>
<dbReference type="InterPro" id="IPR044087">
    <property type="entry name" value="NahD-like"/>
</dbReference>
<dbReference type="PANTHER" id="PTHR42943">
    <property type="entry name" value="GLUTATHIONE S-TRANSFERASE KAPPA"/>
    <property type="match status" value="1"/>
</dbReference>
<protein>
    <recommendedName>
        <fullName evidence="1">2-hydroxychromene-2-carboxylate isomerase</fullName>
        <ecNumber evidence="1">5.99.1.4</ecNumber>
    </recommendedName>
</protein>
<evidence type="ECO:0000259" key="2">
    <source>
        <dbReference type="Pfam" id="PF01323"/>
    </source>
</evidence>
<comment type="caution">
    <text evidence="3">The sequence shown here is derived from an EMBL/GenBank/DDBJ whole genome shotgun (WGS) entry which is preliminary data.</text>
</comment>
<dbReference type="InterPro" id="IPR001853">
    <property type="entry name" value="DSBA-like_thioredoxin_dom"/>
</dbReference>
<keyword evidence="1 3" id="KW-0413">Isomerase</keyword>
<dbReference type="SUPFAM" id="SSF52833">
    <property type="entry name" value="Thioredoxin-like"/>
    <property type="match status" value="1"/>
</dbReference>
<dbReference type="InterPro" id="IPR051924">
    <property type="entry name" value="GST_Kappa/NadH"/>
</dbReference>
<dbReference type="InterPro" id="IPR014440">
    <property type="entry name" value="HCCAis_GSTk"/>
</dbReference>
<sequence length="199" mass="23033">MIDDKNIYFYFDFSSSYSYLAQSQINTIEKKTGKNIVWRPILLGLIFKQHEHVMPDSNSAKMKYLFHDIKRCAKELGIKYETPTVFPFNAIEAMRIFYFINNKDNHDAQQFAKKVFKAAYTQNIDVSESKSLAKIVNEAGLDYSSIVNSPAYEEAKNMLKEQTKVATDLQLFGAPTFVYKNELFWGADRINNLIKHISI</sequence>
<evidence type="ECO:0000256" key="1">
    <source>
        <dbReference type="PIRNR" id="PIRNR006386"/>
    </source>
</evidence>
<dbReference type="Proteomes" id="UP000626370">
    <property type="component" value="Unassembled WGS sequence"/>
</dbReference>
<dbReference type="PIRSF" id="PIRSF006386">
    <property type="entry name" value="HCCAis_GSTk"/>
    <property type="match status" value="1"/>
</dbReference>
<dbReference type="Gene3D" id="3.40.30.10">
    <property type="entry name" value="Glutaredoxin"/>
    <property type="match status" value="1"/>
</dbReference>
<accession>A0ABQ3IQH6</accession>
<dbReference type="RefSeq" id="WP_189378160.1">
    <property type="nucleotide sequence ID" value="NZ_BNAH01000007.1"/>
</dbReference>
<gene>
    <name evidence="3" type="ORF">GCM10011501_20290</name>
</gene>
<name>A0ABQ3IQH6_9GAMM</name>
<comment type="similarity">
    <text evidence="1">Belongs to the GST superfamily. NadH family.</text>
</comment>
<dbReference type="EMBL" id="BNAH01000007">
    <property type="protein sequence ID" value="GHE90818.1"/>
    <property type="molecule type" value="Genomic_DNA"/>
</dbReference>
<evidence type="ECO:0000313" key="3">
    <source>
        <dbReference type="EMBL" id="GHE90818.1"/>
    </source>
</evidence>
<comment type="catalytic activity">
    <reaction evidence="1">
        <text>2-hydroxychromene-2-carboxylate = (3E)-4-(2-hydroxyphenyl)-2-oxobut-3-enoate</text>
        <dbReference type="Rhea" id="RHEA:27401"/>
        <dbReference type="ChEBI" id="CHEBI:59350"/>
        <dbReference type="ChEBI" id="CHEBI:59353"/>
        <dbReference type="EC" id="5.99.1.4"/>
    </reaction>
</comment>
<proteinExistence type="inferred from homology"/>
<dbReference type="EC" id="5.99.1.4" evidence="1"/>
<evidence type="ECO:0000313" key="4">
    <source>
        <dbReference type="Proteomes" id="UP000626370"/>
    </source>
</evidence>
<dbReference type="PANTHER" id="PTHR42943:SF2">
    <property type="entry name" value="GLUTATHIONE S-TRANSFERASE KAPPA 1"/>
    <property type="match status" value="1"/>
</dbReference>
<dbReference type="InterPro" id="IPR036249">
    <property type="entry name" value="Thioredoxin-like_sf"/>
</dbReference>
<reference evidence="4" key="1">
    <citation type="journal article" date="2019" name="Int. J. Syst. Evol. Microbiol.">
        <title>The Global Catalogue of Microorganisms (GCM) 10K type strain sequencing project: providing services to taxonomists for standard genome sequencing and annotation.</title>
        <authorList>
            <consortium name="The Broad Institute Genomics Platform"/>
            <consortium name="The Broad Institute Genome Sequencing Center for Infectious Disease"/>
            <person name="Wu L."/>
            <person name="Ma J."/>
        </authorList>
    </citation>
    <scope>NUCLEOTIDE SEQUENCE [LARGE SCALE GENOMIC DNA]</scope>
    <source>
        <strain evidence="4">CGMCC 1.15922</strain>
    </source>
</reference>
<dbReference type="GO" id="GO:0016853">
    <property type="term" value="F:isomerase activity"/>
    <property type="evidence" value="ECO:0007669"/>
    <property type="project" value="UniProtKB-KW"/>
</dbReference>
<feature type="domain" description="DSBA-like thioredoxin" evidence="2">
    <location>
        <begin position="7"/>
        <end position="197"/>
    </location>
</feature>